<evidence type="ECO:0000313" key="7">
    <source>
        <dbReference type="RefSeq" id="XP_026489574.2"/>
    </source>
</evidence>
<keyword evidence="2" id="KW-0378">Hydrolase</keyword>
<dbReference type="PANTHER" id="PTHR10353:SF36">
    <property type="entry name" value="LP05116P"/>
    <property type="match status" value="1"/>
</dbReference>
<keyword evidence="5" id="KW-0732">Signal</keyword>
<name>A0A8B8HXJ4_VANTA</name>
<keyword evidence="6" id="KW-1185">Reference proteome</keyword>
<accession>A0A8B8HXJ4</accession>
<proteinExistence type="inferred from homology"/>
<evidence type="ECO:0000256" key="1">
    <source>
        <dbReference type="ARBA" id="ARBA00010838"/>
    </source>
</evidence>
<gene>
    <name evidence="7" type="primary">LOC113396018</name>
</gene>
<dbReference type="RefSeq" id="XP_026489574.2">
    <property type="nucleotide sequence ID" value="XM_026633789.2"/>
</dbReference>
<dbReference type="PANTHER" id="PTHR10353">
    <property type="entry name" value="GLYCOSYL HYDROLASE"/>
    <property type="match status" value="1"/>
</dbReference>
<organism evidence="6 7">
    <name type="scientific">Vanessa tameamea</name>
    <name type="common">Kamehameha butterfly</name>
    <dbReference type="NCBI Taxonomy" id="334116"/>
    <lineage>
        <taxon>Eukaryota</taxon>
        <taxon>Metazoa</taxon>
        <taxon>Ecdysozoa</taxon>
        <taxon>Arthropoda</taxon>
        <taxon>Hexapoda</taxon>
        <taxon>Insecta</taxon>
        <taxon>Pterygota</taxon>
        <taxon>Neoptera</taxon>
        <taxon>Endopterygota</taxon>
        <taxon>Lepidoptera</taxon>
        <taxon>Glossata</taxon>
        <taxon>Ditrysia</taxon>
        <taxon>Papilionoidea</taxon>
        <taxon>Nymphalidae</taxon>
        <taxon>Nymphalinae</taxon>
        <taxon>Vanessa</taxon>
    </lineage>
</organism>
<dbReference type="Pfam" id="PF00232">
    <property type="entry name" value="Glyco_hydro_1"/>
    <property type="match status" value="1"/>
</dbReference>
<dbReference type="GeneID" id="113396018"/>
<protein>
    <submittedName>
        <fullName evidence="7">Myrosinase 1-like</fullName>
    </submittedName>
</protein>
<evidence type="ECO:0000256" key="5">
    <source>
        <dbReference type="SAM" id="SignalP"/>
    </source>
</evidence>
<dbReference type="GO" id="GO:0005975">
    <property type="term" value="P:carbohydrate metabolic process"/>
    <property type="evidence" value="ECO:0007669"/>
    <property type="project" value="InterPro"/>
</dbReference>
<evidence type="ECO:0000256" key="3">
    <source>
        <dbReference type="ARBA" id="ARBA00023295"/>
    </source>
</evidence>
<dbReference type="PROSITE" id="PS00653">
    <property type="entry name" value="GLYCOSYL_HYDROL_F1_2"/>
    <property type="match status" value="1"/>
</dbReference>
<dbReference type="InterPro" id="IPR017853">
    <property type="entry name" value="GH"/>
</dbReference>
<dbReference type="OrthoDB" id="65569at2759"/>
<keyword evidence="3" id="KW-0326">Glycosidase</keyword>
<sequence length="510" mass="58724">MYTVILVLITVSGIHGWSDTKVRRFRDDFLFGVATSAYQVEGAWDVDDKGENIWDRFLHEHPGVIADGRNGDVACDSYHNYQRDVEMLRELGVDHYRFSISWSRILPTGFSNEINEKGIEYYDSLIDELIKYNIEPMVTLFHFDLPQILQDLGGWANPLSVEWFEDYAKIVFEKFGHKVKYWITMNQPNSICVDGYGGIEFAPAVGFSGVADYLCIKNVLLAHAKAYRLYQTEYKTKYKGSVGISLSLNWADSVDNKTENVESTDLFREFSIGLYMNPIWSKEGDFPAVVKKRVLQKSIEQGYRKSRLPELSSEEIKLLKGSADFLGANHYTTYFVKKAEKRLPSPSIDDDIGVELSQPSDWKTSQSSWLRSAPYGLYKMSLHINKVYDYPAVFITEHGWSTTKGLKDSSRVKNLRNYFNALLLAIEDGTDVKGYTAWSLMDNVEWIAGTSERFGLYEVNFESKEKTRKARLSALVYKRLIEQRIVEEDWKPDNMNISITKRKKYAKVEL</sequence>
<dbReference type="Proteomes" id="UP001652626">
    <property type="component" value="Chromosome 24"/>
</dbReference>
<feature type="signal peptide" evidence="5">
    <location>
        <begin position="1"/>
        <end position="16"/>
    </location>
</feature>
<dbReference type="InterPro" id="IPR033132">
    <property type="entry name" value="GH_1_N_CS"/>
</dbReference>
<dbReference type="SUPFAM" id="SSF51445">
    <property type="entry name" value="(Trans)glycosidases"/>
    <property type="match status" value="1"/>
</dbReference>
<dbReference type="Gene3D" id="3.20.20.80">
    <property type="entry name" value="Glycosidases"/>
    <property type="match status" value="1"/>
</dbReference>
<feature type="chain" id="PRO_5046216599" evidence="5">
    <location>
        <begin position="17"/>
        <end position="510"/>
    </location>
</feature>
<dbReference type="PRINTS" id="PR00131">
    <property type="entry name" value="GLHYDRLASE1"/>
</dbReference>
<evidence type="ECO:0000256" key="2">
    <source>
        <dbReference type="ARBA" id="ARBA00022801"/>
    </source>
</evidence>
<evidence type="ECO:0000256" key="4">
    <source>
        <dbReference type="RuleBase" id="RU003690"/>
    </source>
</evidence>
<evidence type="ECO:0000313" key="6">
    <source>
        <dbReference type="Proteomes" id="UP001652626"/>
    </source>
</evidence>
<dbReference type="InterPro" id="IPR001360">
    <property type="entry name" value="Glyco_hydro_1"/>
</dbReference>
<dbReference type="AlphaFoldDB" id="A0A8B8HXJ4"/>
<dbReference type="GO" id="GO:0008422">
    <property type="term" value="F:beta-glucosidase activity"/>
    <property type="evidence" value="ECO:0007669"/>
    <property type="project" value="TreeGrafter"/>
</dbReference>
<reference evidence="7" key="1">
    <citation type="submission" date="2025-08" db="UniProtKB">
        <authorList>
            <consortium name="RefSeq"/>
        </authorList>
    </citation>
    <scope>IDENTIFICATION</scope>
    <source>
        <tissue evidence="7">Whole body</tissue>
    </source>
</reference>
<comment type="similarity">
    <text evidence="1 4">Belongs to the glycosyl hydrolase 1 family.</text>
</comment>
<dbReference type="OMA" id="KWMQWNY"/>